<evidence type="ECO:0000313" key="1">
    <source>
        <dbReference type="EMBL" id="TCO78184.1"/>
    </source>
</evidence>
<name>A0A4R2KW51_9GAMM</name>
<dbReference type="AlphaFoldDB" id="A0A4R2KW51"/>
<dbReference type="EMBL" id="SLWY01000023">
    <property type="protein sequence ID" value="TCO78184.1"/>
    <property type="molecule type" value="Genomic_DNA"/>
</dbReference>
<proteinExistence type="predicted"/>
<gene>
    <name evidence="1" type="ORF">EV699_12361</name>
</gene>
<evidence type="ECO:0008006" key="3">
    <source>
        <dbReference type="Google" id="ProtNLM"/>
    </source>
</evidence>
<protein>
    <recommendedName>
        <fullName evidence="3">Type 1 pili tip component</fullName>
    </recommendedName>
</protein>
<comment type="caution">
    <text evidence="1">The sequence shown here is derived from an EMBL/GenBank/DDBJ whole genome shotgun (WGS) entry which is preliminary data.</text>
</comment>
<keyword evidence="2" id="KW-1185">Reference proteome</keyword>
<dbReference type="Proteomes" id="UP000295765">
    <property type="component" value="Unassembled WGS sequence"/>
</dbReference>
<organism evidence="1 2">
    <name type="scientific">Plasticicumulans lactativorans</name>
    <dbReference type="NCBI Taxonomy" id="1133106"/>
    <lineage>
        <taxon>Bacteria</taxon>
        <taxon>Pseudomonadati</taxon>
        <taxon>Pseudomonadota</taxon>
        <taxon>Gammaproteobacteria</taxon>
        <taxon>Candidatus Competibacteraceae</taxon>
        <taxon>Plasticicumulans</taxon>
    </lineage>
</organism>
<evidence type="ECO:0000313" key="2">
    <source>
        <dbReference type="Proteomes" id="UP000295765"/>
    </source>
</evidence>
<reference evidence="1 2" key="1">
    <citation type="submission" date="2019-03" db="EMBL/GenBank/DDBJ databases">
        <title>Genomic Encyclopedia of Type Strains, Phase IV (KMG-IV): sequencing the most valuable type-strain genomes for metagenomic binning, comparative biology and taxonomic classification.</title>
        <authorList>
            <person name="Goeker M."/>
        </authorList>
    </citation>
    <scope>NUCLEOTIDE SEQUENCE [LARGE SCALE GENOMIC DNA]</scope>
    <source>
        <strain evidence="1 2">DSM 25287</strain>
    </source>
</reference>
<accession>A0A4R2KW51</accession>
<sequence>MDIRELLHRWQASGADQAPAEKMVVHLSLHDVARVAALADLFPTKTPAAIAAELLSAALDQVEAAFPYVQGQRVIAEDEQGDPIYEDAGLTPRFIDLTKQHSNRLRASRQAGA</sequence>
<dbReference type="OrthoDB" id="6386565at2"/>